<dbReference type="SUPFAM" id="SSF109854">
    <property type="entry name" value="DinB/YfiT-like putative metalloenzymes"/>
    <property type="match status" value="1"/>
</dbReference>
<dbReference type="Gene3D" id="1.20.120.450">
    <property type="entry name" value="dinb family like domain"/>
    <property type="match status" value="1"/>
</dbReference>
<dbReference type="InterPro" id="IPR024775">
    <property type="entry name" value="DinB-like"/>
</dbReference>
<keyword evidence="1" id="KW-0732">Signal</keyword>
<gene>
    <name evidence="3" type="ORF">QQ020_34545</name>
</gene>
<dbReference type="InterPro" id="IPR034660">
    <property type="entry name" value="DinB/YfiT-like"/>
</dbReference>
<dbReference type="Proteomes" id="UP001172083">
    <property type="component" value="Unassembled WGS sequence"/>
</dbReference>
<name>A0ABT8LHF6_9BACT</name>
<reference evidence="3" key="1">
    <citation type="submission" date="2023-06" db="EMBL/GenBank/DDBJ databases">
        <title>Genomic of Agaribacillus aureum.</title>
        <authorList>
            <person name="Wang G."/>
        </authorList>
    </citation>
    <scope>NUCLEOTIDE SEQUENCE</scope>
    <source>
        <strain evidence="3">BMA12</strain>
    </source>
</reference>
<proteinExistence type="predicted"/>
<evidence type="ECO:0000259" key="2">
    <source>
        <dbReference type="Pfam" id="PF12867"/>
    </source>
</evidence>
<dbReference type="Pfam" id="PF12867">
    <property type="entry name" value="DinB_2"/>
    <property type="match status" value="1"/>
</dbReference>
<dbReference type="RefSeq" id="WP_346762581.1">
    <property type="nucleotide sequence ID" value="NZ_JAUJEB010000014.1"/>
</dbReference>
<dbReference type="EMBL" id="JAUJEB010000014">
    <property type="protein sequence ID" value="MDN5217244.1"/>
    <property type="molecule type" value="Genomic_DNA"/>
</dbReference>
<evidence type="ECO:0000313" key="4">
    <source>
        <dbReference type="Proteomes" id="UP001172083"/>
    </source>
</evidence>
<evidence type="ECO:0000256" key="1">
    <source>
        <dbReference type="SAM" id="SignalP"/>
    </source>
</evidence>
<comment type="caution">
    <text evidence="3">The sequence shown here is derived from an EMBL/GenBank/DDBJ whole genome shotgun (WGS) entry which is preliminary data.</text>
</comment>
<feature type="domain" description="DinB-like" evidence="2">
    <location>
        <begin position="38"/>
        <end position="193"/>
    </location>
</feature>
<organism evidence="3 4">
    <name type="scientific">Agaribacillus aureus</name>
    <dbReference type="NCBI Taxonomy" id="3051825"/>
    <lineage>
        <taxon>Bacteria</taxon>
        <taxon>Pseudomonadati</taxon>
        <taxon>Bacteroidota</taxon>
        <taxon>Cytophagia</taxon>
        <taxon>Cytophagales</taxon>
        <taxon>Splendidivirgaceae</taxon>
        <taxon>Agaribacillus</taxon>
    </lineage>
</organism>
<sequence>MNMKFLIVKTICLVSFYSAFAQQVTLTSDERANAVSYLEESKASLLTSLKSLTKDQWHFKSAPDSWSIADVCEHLILVERKFFDTVVNNIVKSGNETGQRSKFRDDEFMHHIKNRDRKVKTTPEFEPAGKFQSKNEFIKVYRKVRKKTIAYIKTTDDDLRHQLATFSPNLGNIDAYQWFLFVTAHNDRHTAQIVAIKQEVHYPK</sequence>
<feature type="signal peptide" evidence="1">
    <location>
        <begin position="1"/>
        <end position="21"/>
    </location>
</feature>
<keyword evidence="4" id="KW-1185">Reference proteome</keyword>
<feature type="chain" id="PRO_5045841704" evidence="1">
    <location>
        <begin position="22"/>
        <end position="204"/>
    </location>
</feature>
<protein>
    <submittedName>
        <fullName evidence="3">DinB family protein</fullName>
    </submittedName>
</protein>
<evidence type="ECO:0000313" key="3">
    <source>
        <dbReference type="EMBL" id="MDN5217244.1"/>
    </source>
</evidence>
<accession>A0ABT8LHF6</accession>